<dbReference type="PANTHER" id="PTHR47618">
    <property type="entry name" value="BIFUNCTIONAL OLIGORIBONUCLEASE AND PAP PHOSPHATASE NRNA"/>
    <property type="match status" value="1"/>
</dbReference>
<dbReference type="Gene3D" id="3.90.1640.10">
    <property type="entry name" value="inorganic pyrophosphatase (n-terminal core)"/>
    <property type="match status" value="1"/>
</dbReference>
<dbReference type="Pfam" id="PF01368">
    <property type="entry name" value="DHH"/>
    <property type="match status" value="1"/>
</dbReference>
<dbReference type="GO" id="GO:0003676">
    <property type="term" value="F:nucleic acid binding"/>
    <property type="evidence" value="ECO:0007669"/>
    <property type="project" value="InterPro"/>
</dbReference>
<sequence>MIEGIIEEVRSNGSFLITTHENPDGDAVGSSLALALYLRRLGKDVTIHFCDPVPDLYAFLPLAGEVTQTLHDRDYDVCFVLDVGEFRRAGKQVAECRRIGKFINIDHHLTSDHFGFINYIDPKAAATGILVHRIIKGAGDAVDYETALCLYTAIITDTGSFRYSNANPEAFAVAGELVSTGINTWSIAEKLYESQPRQRLELLALALSTMTVSPRGDYASITVTLDMYEKTGASAELTDGFVNYPRSIRGVEVSVFFREIAPGLFKVGFRSKGKIDVARIASVFGGGGHHNAAGVTMSGSLEEIKARLFSHLESAL</sequence>
<protein>
    <submittedName>
        <fullName evidence="3">Bifunctional oligoribonuclease/PAP phosphatase NrnA</fullName>
    </submittedName>
</protein>
<evidence type="ECO:0000259" key="2">
    <source>
        <dbReference type="Pfam" id="PF02272"/>
    </source>
</evidence>
<accession>A0A831U1F9</accession>
<evidence type="ECO:0000313" key="3">
    <source>
        <dbReference type="EMBL" id="HEN42353.1"/>
    </source>
</evidence>
<dbReference type="InterPro" id="IPR001667">
    <property type="entry name" value="DDH_dom"/>
</dbReference>
<dbReference type="InterPro" id="IPR051319">
    <property type="entry name" value="Oligoribo/pAp-PDE_c-di-AMP_PDE"/>
</dbReference>
<dbReference type="EMBL" id="DSOV01000038">
    <property type="protein sequence ID" value="HEN42353.1"/>
    <property type="molecule type" value="Genomic_DNA"/>
</dbReference>
<dbReference type="Gene3D" id="3.10.310.30">
    <property type="match status" value="1"/>
</dbReference>
<feature type="domain" description="DHHA1" evidence="2">
    <location>
        <begin position="230"/>
        <end position="307"/>
    </location>
</feature>
<dbReference type="InterPro" id="IPR038763">
    <property type="entry name" value="DHH_sf"/>
</dbReference>
<gene>
    <name evidence="3" type="ORF">ENQ87_08255</name>
</gene>
<dbReference type="InterPro" id="IPR003156">
    <property type="entry name" value="DHHA1_dom"/>
</dbReference>
<feature type="domain" description="DDH" evidence="1">
    <location>
        <begin position="15"/>
        <end position="154"/>
    </location>
</feature>
<name>A0A831U1F9_GEOME</name>
<organism evidence="3">
    <name type="scientific">Geobacter metallireducens</name>
    <dbReference type="NCBI Taxonomy" id="28232"/>
    <lineage>
        <taxon>Bacteria</taxon>
        <taxon>Pseudomonadati</taxon>
        <taxon>Thermodesulfobacteriota</taxon>
        <taxon>Desulfuromonadia</taxon>
        <taxon>Geobacterales</taxon>
        <taxon>Geobacteraceae</taxon>
        <taxon>Geobacter</taxon>
    </lineage>
</organism>
<dbReference type="PANTHER" id="PTHR47618:SF1">
    <property type="entry name" value="BIFUNCTIONAL OLIGORIBONUCLEASE AND PAP PHOSPHATASE NRNA"/>
    <property type="match status" value="1"/>
</dbReference>
<proteinExistence type="predicted"/>
<evidence type="ECO:0000259" key="1">
    <source>
        <dbReference type="Pfam" id="PF01368"/>
    </source>
</evidence>
<dbReference type="Pfam" id="PF02272">
    <property type="entry name" value="DHHA1"/>
    <property type="match status" value="1"/>
</dbReference>
<dbReference type="AlphaFoldDB" id="A0A831U1F9"/>
<dbReference type="SUPFAM" id="SSF64182">
    <property type="entry name" value="DHH phosphoesterases"/>
    <property type="match status" value="1"/>
</dbReference>
<reference evidence="3" key="1">
    <citation type="journal article" date="2020" name="mSystems">
        <title>Genome- and Community-Level Interaction Insights into Carbon Utilization and Element Cycling Functions of Hydrothermarchaeota in Hydrothermal Sediment.</title>
        <authorList>
            <person name="Zhou Z."/>
            <person name="Liu Y."/>
            <person name="Xu W."/>
            <person name="Pan J."/>
            <person name="Luo Z.H."/>
            <person name="Li M."/>
        </authorList>
    </citation>
    <scope>NUCLEOTIDE SEQUENCE [LARGE SCALE GENOMIC DNA]</scope>
    <source>
        <strain evidence="3">SpSt-349</strain>
    </source>
</reference>
<comment type="caution">
    <text evidence="3">The sequence shown here is derived from an EMBL/GenBank/DDBJ whole genome shotgun (WGS) entry which is preliminary data.</text>
</comment>